<comment type="caution">
    <text evidence="2">The sequence shown here is derived from an EMBL/GenBank/DDBJ whole genome shotgun (WGS) entry which is preliminary data.</text>
</comment>
<evidence type="ECO:0000313" key="2">
    <source>
        <dbReference type="EMBL" id="KAA2242916.1"/>
    </source>
</evidence>
<evidence type="ECO:0000256" key="1">
    <source>
        <dbReference type="SAM" id="SignalP"/>
    </source>
</evidence>
<organism evidence="2 3">
    <name type="scientific">Chitinophaga agrisoli</name>
    <dbReference type="NCBI Taxonomy" id="2607653"/>
    <lineage>
        <taxon>Bacteria</taxon>
        <taxon>Pseudomonadati</taxon>
        <taxon>Bacteroidota</taxon>
        <taxon>Chitinophagia</taxon>
        <taxon>Chitinophagales</taxon>
        <taxon>Chitinophagaceae</taxon>
        <taxon>Chitinophaga</taxon>
    </lineage>
</organism>
<protein>
    <submittedName>
        <fullName evidence="2">Copper resistance protein NlpE</fullName>
    </submittedName>
</protein>
<sequence>MKPLLLVLSCMFLWSCNSWQCSKGVRTTLSGTDTLVTIEQWQGIIHAVTCQDIEVKITFTRRPNKDTGSYRMTQHCQDNGNTFGEEGAWRIKRGKQLQYELIGRNGGTARYYHVKGNRLMELDTDNNEVSSYFLEKQD</sequence>
<reference evidence="2 3" key="2">
    <citation type="submission" date="2019-09" db="EMBL/GenBank/DDBJ databases">
        <authorList>
            <person name="Jin C."/>
        </authorList>
    </citation>
    <scope>NUCLEOTIDE SEQUENCE [LARGE SCALE GENOMIC DNA]</scope>
    <source>
        <strain evidence="2 3">BN140078</strain>
    </source>
</reference>
<dbReference type="AlphaFoldDB" id="A0A5B2VXI0"/>
<dbReference type="RefSeq" id="WP_149837791.1">
    <property type="nucleotide sequence ID" value="NZ_VUOC01000002.1"/>
</dbReference>
<dbReference type="EMBL" id="VUOC01000002">
    <property type="protein sequence ID" value="KAA2242916.1"/>
    <property type="molecule type" value="Genomic_DNA"/>
</dbReference>
<keyword evidence="3" id="KW-1185">Reference proteome</keyword>
<evidence type="ECO:0000313" key="3">
    <source>
        <dbReference type="Proteomes" id="UP000324611"/>
    </source>
</evidence>
<accession>A0A5B2VXI0</accession>
<dbReference type="Pfam" id="PF04170">
    <property type="entry name" value="NlpE"/>
    <property type="match status" value="1"/>
</dbReference>
<dbReference type="InterPro" id="IPR007298">
    <property type="entry name" value="Cu-R_lipoprotein_NlpE"/>
</dbReference>
<reference evidence="2 3" key="1">
    <citation type="submission" date="2019-09" db="EMBL/GenBank/DDBJ databases">
        <title>Chitinophaga ginsengihumi sp. nov., isolated from soil of ginseng rhizosphere.</title>
        <authorList>
            <person name="Lee J."/>
        </authorList>
    </citation>
    <scope>NUCLEOTIDE SEQUENCE [LARGE SCALE GENOMIC DNA]</scope>
    <source>
        <strain evidence="2 3">BN140078</strain>
    </source>
</reference>
<feature type="signal peptide" evidence="1">
    <location>
        <begin position="1"/>
        <end position="20"/>
    </location>
</feature>
<dbReference type="Proteomes" id="UP000324611">
    <property type="component" value="Unassembled WGS sequence"/>
</dbReference>
<keyword evidence="1" id="KW-0732">Signal</keyword>
<name>A0A5B2VXI0_9BACT</name>
<dbReference type="Gene3D" id="2.40.128.640">
    <property type="match status" value="1"/>
</dbReference>
<feature type="chain" id="PRO_5023020878" evidence="1">
    <location>
        <begin position="21"/>
        <end position="138"/>
    </location>
</feature>
<gene>
    <name evidence="2" type="ORF">F0L74_10330</name>
</gene>
<proteinExistence type="predicted"/>